<dbReference type="Gene3D" id="3.40.50.11780">
    <property type="match status" value="1"/>
</dbReference>
<dbReference type="InterPro" id="IPR020287">
    <property type="entry name" value="Tail_sheath_C"/>
</dbReference>
<dbReference type="Pfam" id="PF17482">
    <property type="entry name" value="Phage_sheath_1C"/>
    <property type="match status" value="1"/>
</dbReference>
<comment type="similarity">
    <text evidence="1">Belongs to the myoviridae tail sheath protein family.</text>
</comment>
<protein>
    <submittedName>
        <fullName evidence="3">Phage tail sheath protein FI</fullName>
    </submittedName>
</protein>
<accession>A0A3M5TXG3</accession>
<dbReference type="EMBL" id="RBTX01000189">
    <property type="protein sequence ID" value="RMU37657.1"/>
    <property type="molecule type" value="Genomic_DNA"/>
</dbReference>
<name>A0A3M5TXG3_9PSED</name>
<feature type="domain" description="Tail sheath protein C-terminal" evidence="2">
    <location>
        <begin position="439"/>
        <end position="544"/>
    </location>
</feature>
<evidence type="ECO:0000313" key="4">
    <source>
        <dbReference type="Proteomes" id="UP000281514"/>
    </source>
</evidence>
<proteinExistence type="inferred from homology"/>
<dbReference type="PANTHER" id="PTHR35861">
    <property type="match status" value="1"/>
</dbReference>
<dbReference type="InterPro" id="IPR052042">
    <property type="entry name" value="Tail_sheath_structural"/>
</dbReference>
<dbReference type="Proteomes" id="UP000281514">
    <property type="component" value="Unassembled WGS sequence"/>
</dbReference>
<dbReference type="AlphaFoldDB" id="A0A3M5TXG3"/>
<reference evidence="3 4" key="1">
    <citation type="submission" date="2018-08" db="EMBL/GenBank/DDBJ databases">
        <title>Recombination of ecologically and evolutionarily significant loci maintains genetic cohesion in the Pseudomonas syringae species complex.</title>
        <authorList>
            <person name="Dillon M."/>
            <person name="Thakur S."/>
            <person name="Almeida R.N.D."/>
            <person name="Weir B.S."/>
            <person name="Guttman D.S."/>
        </authorList>
    </citation>
    <scope>NUCLEOTIDE SEQUENCE [LARGE SCALE GENOMIC DNA]</scope>
    <source>
        <strain evidence="3 4">ICMP 9749</strain>
    </source>
</reference>
<evidence type="ECO:0000259" key="2">
    <source>
        <dbReference type="Pfam" id="PF17482"/>
    </source>
</evidence>
<evidence type="ECO:0000256" key="1">
    <source>
        <dbReference type="ARBA" id="ARBA00008005"/>
    </source>
</evidence>
<evidence type="ECO:0000313" key="3">
    <source>
        <dbReference type="EMBL" id="RMU37657.1"/>
    </source>
</evidence>
<dbReference type="PANTHER" id="PTHR35861:SF1">
    <property type="entry name" value="PHAGE TAIL SHEATH PROTEIN"/>
    <property type="match status" value="1"/>
</dbReference>
<gene>
    <name evidence="3" type="ORF">ALP32_01956</name>
</gene>
<comment type="caution">
    <text evidence="3">The sequence shown here is derived from an EMBL/GenBank/DDBJ whole genome shotgun (WGS) entry which is preliminary data.</text>
</comment>
<organism evidence="3 4">
    <name type="scientific">Pseudomonas avellanae</name>
    <dbReference type="NCBI Taxonomy" id="46257"/>
    <lineage>
        <taxon>Bacteria</taxon>
        <taxon>Pseudomonadati</taxon>
        <taxon>Pseudomonadota</taxon>
        <taxon>Gammaproteobacteria</taxon>
        <taxon>Pseudomonadales</taxon>
        <taxon>Pseudomonadaceae</taxon>
        <taxon>Pseudomonas</taxon>
    </lineage>
</organism>
<sequence>MGHVRLRVIPARLQSVNSQLHQGRAMASNYSTPGVYINEVNGFANSDVPIATAVPAFIGYTPKADYQGKSYYDKPQKISSFAEFQAFFMLSDLPPPADPARQYSPHYYLVQQSCLPTSGQYLVLNNQYYSVLPDPSTIYYLYNSVRLFYLNGGGDAYIVAVGPYGPPGKKPATDPSAPVVNPNVQLADLQRGLALLQNEQEPTMYICPEATLLSVADNGALMQSMLLQADEMSTALCIFDIIDGANPDPVSYTRDIQTFRDSVGNTGLKYGTSYYPFVGTTVMQPSDIDFTNLFGGDATPLGPLLNPPSAPNPAVATLLEMIQKPPANPMTNSQLQAALLVASPLYSQIVNHVLSSANTLPPSGAIAGVYTVNDNNQGVWGAPANVGIVGAASLPICLSESQQEPLNIDAVSGKSVNAIRFFNGLGILIWGARTLDGNSQDWRYLSVRRTMTYLEQSVKLATRQYIFSPNKADTWLAVKSMITSFLVGVWRSGGLQGSSPADAFQVNVGLGSTMTADDVLNGYLRVSVLVATVRPAEFLVIMFQQEQAKSV</sequence>